<evidence type="ECO:0000313" key="1">
    <source>
        <dbReference type="EMBL" id="KAE9970044.1"/>
    </source>
</evidence>
<organism evidence="1 4">
    <name type="scientific">Venturia inaequalis</name>
    <name type="common">Apple scab fungus</name>
    <dbReference type="NCBI Taxonomy" id="5025"/>
    <lineage>
        <taxon>Eukaryota</taxon>
        <taxon>Fungi</taxon>
        <taxon>Dikarya</taxon>
        <taxon>Ascomycota</taxon>
        <taxon>Pezizomycotina</taxon>
        <taxon>Dothideomycetes</taxon>
        <taxon>Pleosporomycetidae</taxon>
        <taxon>Venturiales</taxon>
        <taxon>Venturiaceae</taxon>
        <taxon>Venturia</taxon>
    </lineage>
</organism>
<accession>A0A8H3YR12</accession>
<gene>
    <name evidence="2" type="ORF">BLS_004243</name>
    <name evidence="3" type="ORF">EG327_011221</name>
    <name evidence="1" type="ORF">EG328_006510</name>
</gene>
<dbReference type="Proteomes" id="UP000447873">
    <property type="component" value="Unassembled WGS sequence"/>
</dbReference>
<sequence>MNTSATTQPKAFILTLSNELLDIIAVHLLTDLSALSKFSQTCRELEAIARPVMFKSFSEPDGSEREADKGLQVFLESIQQNSKLGAYVRNLRITDLQCSKDAEDSHHGLFSAFMTLAPKSLDISTIVLVNSGIAWKPLLALLAACKGLKFFSYACGHELGIFDQTNFGDLVDEIQSKHGGSMERIGRFDPSTSEWESEHDRDYLRDLEKDVSVKFPKLKQIRTCIYEVDLAGFDEVIKSFAAKGVEALIDWYGVWQD</sequence>
<comment type="caution">
    <text evidence="1">The sequence shown here is derived from an EMBL/GenBank/DDBJ whole genome shotgun (WGS) entry which is preliminary data.</text>
</comment>
<dbReference type="Proteomes" id="UP000433883">
    <property type="component" value="Unassembled WGS sequence"/>
</dbReference>
<dbReference type="Proteomes" id="UP000490939">
    <property type="component" value="Unassembled WGS sequence"/>
</dbReference>
<proteinExistence type="predicted"/>
<dbReference type="EMBL" id="WNWR01000086">
    <property type="protein sequence ID" value="KAE9991678.1"/>
    <property type="molecule type" value="Genomic_DNA"/>
</dbReference>
<evidence type="ECO:0000313" key="5">
    <source>
        <dbReference type="Proteomes" id="UP000490939"/>
    </source>
</evidence>
<protein>
    <submittedName>
        <fullName evidence="1">Uncharacterized protein</fullName>
    </submittedName>
</protein>
<evidence type="ECO:0000313" key="4">
    <source>
        <dbReference type="Proteomes" id="UP000447873"/>
    </source>
</evidence>
<evidence type="ECO:0000313" key="3">
    <source>
        <dbReference type="EMBL" id="KAE9991678.1"/>
    </source>
</evidence>
<name>A0A8H3YR12_VENIN</name>
<reference evidence="1 4" key="1">
    <citation type="submission" date="2018-12" db="EMBL/GenBank/DDBJ databases">
        <title>Venturia inaequalis Genome Resource.</title>
        <authorList>
            <person name="Lichtner F.J."/>
        </authorList>
    </citation>
    <scope>NUCLEOTIDE SEQUENCE [LARGE SCALE GENOMIC DNA]</scope>
    <source>
        <strain evidence="1 4">120213</strain>
        <strain evidence="2">Bline_iso_100314</strain>
        <strain evidence="3 5">DMI_063113</strain>
    </source>
</reference>
<evidence type="ECO:0000313" key="2">
    <source>
        <dbReference type="EMBL" id="KAE9971909.1"/>
    </source>
</evidence>
<dbReference type="EMBL" id="WNWQ01000279">
    <property type="protein sequence ID" value="KAE9971909.1"/>
    <property type="molecule type" value="Genomic_DNA"/>
</dbReference>
<dbReference type="AlphaFoldDB" id="A0A8H3YR12"/>
<keyword evidence="5" id="KW-1185">Reference proteome</keyword>
<dbReference type="EMBL" id="WNWS01000346">
    <property type="protein sequence ID" value="KAE9970044.1"/>
    <property type="molecule type" value="Genomic_DNA"/>
</dbReference>